<proteinExistence type="predicted"/>
<evidence type="ECO:0000259" key="3">
    <source>
        <dbReference type="Pfam" id="PF07992"/>
    </source>
</evidence>
<dbReference type="AlphaFoldDB" id="A0A6J4KFY2"/>
<dbReference type="EC" id="1.8.1.9" evidence="4"/>
<feature type="domain" description="FAD/NAD(P)-binding" evidence="3">
    <location>
        <begin position="7"/>
        <end position="304"/>
    </location>
</feature>
<dbReference type="EMBL" id="CADCTU010000231">
    <property type="protein sequence ID" value="CAA9303868.1"/>
    <property type="molecule type" value="Genomic_DNA"/>
</dbReference>
<sequence>MPDTKQYDVVIVGAGPAGMTAALYAARALLKTVVLERGEPGGELLNTEYLENVIGWPKILGRELAGLFANHAKENGAEFREFITVDRVTKRADGLFETLISEDSLIDAGAVYLSPAVIVTAGGTPVKLGIPGELEYAGKGVSYCAVCDGAFYKGHHVVVAGGGDAAVEESDYLSRYAAKVTLIHRRGELRASKVLQQRVFANPKIEIQWNTVAQEVLADERGLMKGLRVADTVTGAPRVIDATGLFIFIGFKPNTGVIDGHYEHDSMGYVTTDNTMMSSIPGLFVAGDMRSQLTRQVTTAAGDGTTAAIAAEKYIVALRESQAKGESVAEATADAVESAQVEAGGYAH</sequence>
<evidence type="ECO:0000313" key="4">
    <source>
        <dbReference type="EMBL" id="CAA9303868.1"/>
    </source>
</evidence>
<evidence type="ECO:0000256" key="1">
    <source>
        <dbReference type="ARBA" id="ARBA00022630"/>
    </source>
</evidence>
<dbReference type="PRINTS" id="PR00469">
    <property type="entry name" value="PNDRDTASEII"/>
</dbReference>
<reference evidence="4" key="1">
    <citation type="submission" date="2020-02" db="EMBL/GenBank/DDBJ databases">
        <authorList>
            <person name="Meier V. D."/>
        </authorList>
    </citation>
    <scope>NUCLEOTIDE SEQUENCE</scope>
    <source>
        <strain evidence="4">AVDCRST_MAG11</strain>
    </source>
</reference>
<gene>
    <name evidence="4" type="ORF">AVDCRST_MAG11-1033</name>
</gene>
<dbReference type="InterPro" id="IPR036188">
    <property type="entry name" value="FAD/NAD-bd_sf"/>
</dbReference>
<name>A0A6J4KFY2_9BACT</name>
<dbReference type="PRINTS" id="PR00368">
    <property type="entry name" value="FADPNR"/>
</dbReference>
<accession>A0A6J4KFY2</accession>
<dbReference type="SUPFAM" id="SSF51905">
    <property type="entry name" value="FAD/NAD(P)-binding domain"/>
    <property type="match status" value="1"/>
</dbReference>
<organism evidence="4">
    <name type="scientific">uncultured Gemmatimonadaceae bacterium</name>
    <dbReference type="NCBI Taxonomy" id="246130"/>
    <lineage>
        <taxon>Bacteria</taxon>
        <taxon>Pseudomonadati</taxon>
        <taxon>Gemmatimonadota</taxon>
        <taxon>Gemmatimonadia</taxon>
        <taxon>Gemmatimonadales</taxon>
        <taxon>Gemmatimonadaceae</taxon>
        <taxon>environmental samples</taxon>
    </lineage>
</organism>
<keyword evidence="1" id="KW-0285">Flavoprotein</keyword>
<dbReference type="InterPro" id="IPR050097">
    <property type="entry name" value="Ferredoxin-NADP_redctase_2"/>
</dbReference>
<protein>
    <submittedName>
        <fullName evidence="4">Thioredoxin reductase</fullName>
        <ecNumber evidence="4">1.8.1.9</ecNumber>
    </submittedName>
</protein>
<dbReference type="PANTHER" id="PTHR48105">
    <property type="entry name" value="THIOREDOXIN REDUCTASE 1-RELATED-RELATED"/>
    <property type="match status" value="1"/>
</dbReference>
<dbReference type="GO" id="GO:0004791">
    <property type="term" value="F:thioredoxin-disulfide reductase (NADPH) activity"/>
    <property type="evidence" value="ECO:0007669"/>
    <property type="project" value="UniProtKB-EC"/>
</dbReference>
<dbReference type="InterPro" id="IPR023753">
    <property type="entry name" value="FAD/NAD-binding_dom"/>
</dbReference>
<evidence type="ECO:0000256" key="2">
    <source>
        <dbReference type="ARBA" id="ARBA00023002"/>
    </source>
</evidence>
<dbReference type="Gene3D" id="3.50.50.60">
    <property type="entry name" value="FAD/NAD(P)-binding domain"/>
    <property type="match status" value="2"/>
</dbReference>
<dbReference type="Pfam" id="PF07992">
    <property type="entry name" value="Pyr_redox_2"/>
    <property type="match status" value="1"/>
</dbReference>
<keyword evidence="2 4" id="KW-0560">Oxidoreductase</keyword>